<dbReference type="EMBL" id="FUKW01000096">
    <property type="protein sequence ID" value="SJN36533.1"/>
    <property type="molecule type" value="Genomic_DNA"/>
</dbReference>
<name>A0A1R4JXP8_9LACT</name>
<evidence type="ECO:0000259" key="3">
    <source>
        <dbReference type="PROSITE" id="PS50968"/>
    </source>
</evidence>
<dbReference type="PROSITE" id="PS50968">
    <property type="entry name" value="BIOTINYL_LIPOYL"/>
    <property type="match status" value="1"/>
</dbReference>
<dbReference type="InterPro" id="IPR050709">
    <property type="entry name" value="Biotin_Carboxyl_Carrier/Decarb"/>
</dbReference>
<dbReference type="InterPro" id="IPR000089">
    <property type="entry name" value="Biotin_lipoyl"/>
</dbReference>
<organism evidence="4 5">
    <name type="scientific">Marinilactibacillus psychrotolerans 42ea</name>
    <dbReference type="NCBI Taxonomy" id="1255609"/>
    <lineage>
        <taxon>Bacteria</taxon>
        <taxon>Bacillati</taxon>
        <taxon>Bacillota</taxon>
        <taxon>Bacilli</taxon>
        <taxon>Lactobacillales</taxon>
        <taxon>Carnobacteriaceae</taxon>
        <taxon>Marinilactibacillus</taxon>
    </lineage>
</organism>
<dbReference type="AlphaFoldDB" id="A0A1R4JXP8"/>
<dbReference type="RefSeq" id="WP_087058766.1">
    <property type="nucleotide sequence ID" value="NZ_FUKW01000096.1"/>
</dbReference>
<feature type="domain" description="Lipoyl-binding" evidence="3">
    <location>
        <begin position="52"/>
        <end position="122"/>
    </location>
</feature>
<evidence type="ECO:0000313" key="4">
    <source>
        <dbReference type="EMBL" id="SJN36533.1"/>
    </source>
</evidence>
<dbReference type="Pfam" id="PF00364">
    <property type="entry name" value="Biotin_lipoyl"/>
    <property type="match status" value="1"/>
</dbReference>
<dbReference type="SUPFAM" id="SSF51230">
    <property type="entry name" value="Single hybrid motif"/>
    <property type="match status" value="1"/>
</dbReference>
<evidence type="ECO:0000313" key="5">
    <source>
        <dbReference type="Proteomes" id="UP000195611"/>
    </source>
</evidence>
<dbReference type="PROSITE" id="PS00188">
    <property type="entry name" value="BIOTIN"/>
    <property type="match status" value="1"/>
</dbReference>
<dbReference type="PANTHER" id="PTHR45266:SF3">
    <property type="entry name" value="OXALOACETATE DECARBOXYLASE ALPHA CHAIN"/>
    <property type="match status" value="1"/>
</dbReference>
<keyword evidence="4" id="KW-0436">Ligase</keyword>
<feature type="compositionally biased region" description="Polar residues" evidence="2">
    <location>
        <begin position="40"/>
        <end position="50"/>
    </location>
</feature>
<evidence type="ECO:0000256" key="2">
    <source>
        <dbReference type="SAM" id="MobiDB-lite"/>
    </source>
</evidence>
<dbReference type="GO" id="GO:0004485">
    <property type="term" value="F:methylcrotonoyl-CoA carboxylase activity"/>
    <property type="evidence" value="ECO:0007669"/>
    <property type="project" value="UniProtKB-EC"/>
</dbReference>
<dbReference type="InterPro" id="IPR011053">
    <property type="entry name" value="Single_hybrid_motif"/>
</dbReference>
<accession>A0A1R4JXP8</accession>
<dbReference type="Proteomes" id="UP000195611">
    <property type="component" value="Unassembled WGS sequence"/>
</dbReference>
<feature type="region of interest" description="Disordered" evidence="2">
    <location>
        <begin position="32"/>
        <end position="56"/>
    </location>
</feature>
<dbReference type="FunFam" id="2.40.50.100:FF:000003">
    <property type="entry name" value="Acetyl-CoA carboxylase biotin carboxyl carrier protein"/>
    <property type="match status" value="1"/>
</dbReference>
<dbReference type="InterPro" id="IPR001882">
    <property type="entry name" value="Biotin_BS"/>
</dbReference>
<proteinExistence type="predicted"/>
<keyword evidence="1" id="KW-0092">Biotin</keyword>
<gene>
    <name evidence="4" type="ORF">FM115_07190</name>
</gene>
<dbReference type="Gene3D" id="2.40.50.100">
    <property type="match status" value="1"/>
</dbReference>
<dbReference type="CDD" id="cd06850">
    <property type="entry name" value="biotinyl_domain"/>
    <property type="match status" value="1"/>
</dbReference>
<evidence type="ECO:0000256" key="1">
    <source>
        <dbReference type="ARBA" id="ARBA00023267"/>
    </source>
</evidence>
<dbReference type="EC" id="6.4.1.4" evidence="4"/>
<sequence length="122" mass="12971">MKNYKITVDGKTYAVSVEEVNESVGAAKDSLKNTSKEQEMLQTTQSQPARASSGIDITAPMPGTIIDVRVQAGATVKAGQVICVLEAMKMENEIVAPEDGTISEMKISKGTQVEAGELLVKI</sequence>
<dbReference type="PANTHER" id="PTHR45266">
    <property type="entry name" value="OXALOACETATE DECARBOXYLASE ALPHA CHAIN"/>
    <property type="match status" value="1"/>
</dbReference>
<protein>
    <submittedName>
        <fullName evidence="4">Methylcrotonyl-CoA carboxylase biotin-containing subunit</fullName>
        <ecNumber evidence="4">6.4.1.4</ecNumber>
    </submittedName>
</protein>
<reference evidence="4 5" key="1">
    <citation type="submission" date="2017-02" db="EMBL/GenBank/DDBJ databases">
        <authorList>
            <person name="Peterson S.W."/>
        </authorList>
    </citation>
    <scope>NUCLEOTIDE SEQUENCE [LARGE SCALE GENOMIC DNA]</scope>
    <source>
        <strain evidence="4 5">42ea</strain>
    </source>
</reference>